<dbReference type="FunFam" id="3.90.1150.10:FF:000033">
    <property type="entry name" value="Cystathionine gamma-synthase"/>
    <property type="match status" value="1"/>
</dbReference>
<dbReference type="PANTHER" id="PTHR43797">
    <property type="entry name" value="HOMOCYSTEINE/CYSTEINE SYNTHASE"/>
    <property type="match status" value="1"/>
</dbReference>
<dbReference type="GO" id="GO:0071269">
    <property type="term" value="P:L-homocysteine biosynthetic process"/>
    <property type="evidence" value="ECO:0007669"/>
    <property type="project" value="TreeGrafter"/>
</dbReference>
<dbReference type="Gene3D" id="3.40.640.10">
    <property type="entry name" value="Type I PLP-dependent aspartate aminotransferase-like (Major domain)"/>
    <property type="match status" value="1"/>
</dbReference>
<evidence type="ECO:0000256" key="8">
    <source>
        <dbReference type="RuleBase" id="RU362118"/>
    </source>
</evidence>
<name>A0A1M5F7K5_9BACT</name>
<comment type="subunit">
    <text evidence="2">Homotetramer.</text>
</comment>
<evidence type="ECO:0000256" key="4">
    <source>
        <dbReference type="ARBA" id="ARBA00022898"/>
    </source>
</evidence>
<evidence type="ECO:0000256" key="6">
    <source>
        <dbReference type="ARBA" id="ARBA00071157"/>
    </source>
</evidence>
<sequence>MTTKNLKFETLQLHAGQQPDPTTNSRAVPIYQTSSYVFNDAEHAANLFSLSEFGNIYTRIMNPTSDVFEQRVAALEGGVGALAVASGHAAQFIALNTLLEAGDNFVTSPYLYGGSYNQFKVSFKRLGVEARFADGLTVEAFEKLIDENTKVLYFETIGNPGYVVPDFEAFGKLAKKYDIPLIVDNTFAAGGYLFRPIEYGANIVVESATKWIGGHGTSIGGVIVDGGNYNWGNGKFPGFTEPSDGYHGLKFWDAFNFDSPLGNIGFIVKARVEGLRDFGPAISPFNSFLLLQGLETLSLRMERHVENALALAKWLEQHPKVESVNYPGLESSPSYENAKKYFKKGAGGMLSFNVKGDKSAANSVVNNLQLVSHLANVGDAKTLIIQPAATTHQQLSEEAQKAAGVEPSQLRVSVGIEHIDDIIADFEQALGKIG</sequence>
<organism evidence="9 10">
    <name type="scientific">Mariniphaga anaerophila</name>
    <dbReference type="NCBI Taxonomy" id="1484053"/>
    <lineage>
        <taxon>Bacteria</taxon>
        <taxon>Pseudomonadati</taxon>
        <taxon>Bacteroidota</taxon>
        <taxon>Bacteroidia</taxon>
        <taxon>Marinilabiliales</taxon>
        <taxon>Prolixibacteraceae</taxon>
        <taxon>Mariniphaga</taxon>
    </lineage>
</organism>
<dbReference type="FunFam" id="3.40.640.10:FF:000035">
    <property type="entry name" value="O-succinylhomoserine sulfhydrylase"/>
    <property type="match status" value="1"/>
</dbReference>
<comment type="cofactor">
    <cofactor evidence="1 8">
        <name>pyridoxal 5'-phosphate</name>
        <dbReference type="ChEBI" id="CHEBI:597326"/>
    </cofactor>
</comment>
<dbReference type="PANTHER" id="PTHR43797:SF2">
    <property type="entry name" value="HOMOCYSTEINE_CYSTEINE SYNTHASE"/>
    <property type="match status" value="1"/>
</dbReference>
<dbReference type="InterPro" id="IPR015424">
    <property type="entry name" value="PyrdxlP-dep_Trfase"/>
</dbReference>
<accession>A0A1M5F7K5</accession>
<dbReference type="PIRSF" id="PIRSF001434">
    <property type="entry name" value="CGS"/>
    <property type="match status" value="1"/>
</dbReference>
<protein>
    <recommendedName>
        <fullName evidence="6">O-succinylhomoserine sulfhydrylase</fullName>
    </recommendedName>
</protein>
<dbReference type="RefSeq" id="WP_073003223.1">
    <property type="nucleotide sequence ID" value="NZ_FQUM01000011.1"/>
</dbReference>
<dbReference type="OrthoDB" id="9803729at2"/>
<dbReference type="GO" id="GO:0006535">
    <property type="term" value="P:cysteine biosynthetic process from serine"/>
    <property type="evidence" value="ECO:0007669"/>
    <property type="project" value="TreeGrafter"/>
</dbReference>
<evidence type="ECO:0000256" key="1">
    <source>
        <dbReference type="ARBA" id="ARBA00001933"/>
    </source>
</evidence>
<keyword evidence="4 7" id="KW-0663">Pyridoxal phosphate</keyword>
<evidence type="ECO:0000256" key="2">
    <source>
        <dbReference type="ARBA" id="ARBA00011881"/>
    </source>
</evidence>
<evidence type="ECO:0000256" key="7">
    <source>
        <dbReference type="PIRSR" id="PIRSR001434-2"/>
    </source>
</evidence>
<dbReference type="Pfam" id="PF01053">
    <property type="entry name" value="Cys_Met_Meta_PP"/>
    <property type="match status" value="1"/>
</dbReference>
<dbReference type="GO" id="GO:0004124">
    <property type="term" value="F:cysteine synthase activity"/>
    <property type="evidence" value="ECO:0007669"/>
    <property type="project" value="TreeGrafter"/>
</dbReference>
<proteinExistence type="inferred from homology"/>
<dbReference type="InterPro" id="IPR015422">
    <property type="entry name" value="PyrdxlP-dep_Trfase_small"/>
</dbReference>
<dbReference type="EMBL" id="FQUM01000011">
    <property type="protein sequence ID" value="SHF87368.1"/>
    <property type="molecule type" value="Genomic_DNA"/>
</dbReference>
<feature type="modified residue" description="N6-(pyridoxal phosphate)lysine" evidence="7">
    <location>
        <position position="210"/>
    </location>
</feature>
<dbReference type="InterPro" id="IPR006235">
    <property type="entry name" value="OAc-hSer/O-AcSer_sulfhydrylase"/>
</dbReference>
<dbReference type="GO" id="GO:0003961">
    <property type="term" value="F:O-acetylhomoserine aminocarboxypropyltransferase activity"/>
    <property type="evidence" value="ECO:0007669"/>
    <property type="project" value="TreeGrafter"/>
</dbReference>
<dbReference type="InterPro" id="IPR000277">
    <property type="entry name" value="Cys/Met-Metab_PyrdxlP-dep_enz"/>
</dbReference>
<evidence type="ECO:0000256" key="3">
    <source>
        <dbReference type="ARBA" id="ARBA00022679"/>
    </source>
</evidence>
<dbReference type="CDD" id="cd00614">
    <property type="entry name" value="CGS_like"/>
    <property type="match status" value="1"/>
</dbReference>
<dbReference type="SUPFAM" id="SSF53383">
    <property type="entry name" value="PLP-dependent transferases"/>
    <property type="match status" value="1"/>
</dbReference>
<dbReference type="InterPro" id="IPR015421">
    <property type="entry name" value="PyrdxlP-dep_Trfase_major"/>
</dbReference>
<dbReference type="AlphaFoldDB" id="A0A1M5F7K5"/>
<reference evidence="10" key="1">
    <citation type="submission" date="2016-11" db="EMBL/GenBank/DDBJ databases">
        <authorList>
            <person name="Varghese N."/>
            <person name="Submissions S."/>
        </authorList>
    </citation>
    <scope>NUCLEOTIDE SEQUENCE [LARGE SCALE GENOMIC DNA]</scope>
    <source>
        <strain evidence="10">DSM 26910</strain>
    </source>
</reference>
<evidence type="ECO:0000256" key="5">
    <source>
        <dbReference type="ARBA" id="ARBA00060995"/>
    </source>
</evidence>
<keyword evidence="10" id="KW-1185">Reference proteome</keyword>
<dbReference type="Gene3D" id="3.90.1150.10">
    <property type="entry name" value="Aspartate Aminotransferase, domain 1"/>
    <property type="match status" value="1"/>
</dbReference>
<dbReference type="GO" id="GO:0030170">
    <property type="term" value="F:pyridoxal phosphate binding"/>
    <property type="evidence" value="ECO:0007669"/>
    <property type="project" value="InterPro"/>
</dbReference>
<dbReference type="GO" id="GO:0005737">
    <property type="term" value="C:cytoplasm"/>
    <property type="evidence" value="ECO:0007669"/>
    <property type="project" value="TreeGrafter"/>
</dbReference>
<comment type="similarity">
    <text evidence="5">Belongs to the trans-sulfuration enzymes family. MetZ subfamily.</text>
</comment>
<evidence type="ECO:0000313" key="10">
    <source>
        <dbReference type="Proteomes" id="UP000184164"/>
    </source>
</evidence>
<gene>
    <name evidence="9" type="ORF">SAMN05444274_11147</name>
</gene>
<dbReference type="GO" id="GO:0019346">
    <property type="term" value="P:transsulfuration"/>
    <property type="evidence" value="ECO:0007669"/>
    <property type="project" value="InterPro"/>
</dbReference>
<evidence type="ECO:0000313" key="9">
    <source>
        <dbReference type="EMBL" id="SHF87368.1"/>
    </source>
</evidence>
<dbReference type="Proteomes" id="UP000184164">
    <property type="component" value="Unassembled WGS sequence"/>
</dbReference>
<dbReference type="NCBIfam" id="TIGR01326">
    <property type="entry name" value="OAH_OAS_sulfhy"/>
    <property type="match status" value="1"/>
</dbReference>
<dbReference type="STRING" id="1484053.SAMN05444274_11147"/>
<keyword evidence="3" id="KW-0808">Transferase</keyword>